<name>A0A0F9F9A9_9ZZZZ</name>
<keyword evidence="2" id="KW-0436">Ligase</keyword>
<dbReference type="InterPro" id="IPR013815">
    <property type="entry name" value="ATP_grasp_subdomain_1"/>
</dbReference>
<dbReference type="PROSITE" id="PS50975">
    <property type="entry name" value="ATP_GRASP"/>
    <property type="match status" value="1"/>
</dbReference>
<dbReference type="AlphaFoldDB" id="A0A0F9F9A9"/>
<sequence>MSALRIGLLNKKRGNFRIQEKFAGSAAVVDETSAEIAHHEAALRDAGHEVRVIDWGPDILRHLPEANIDLAFNVSSLVEAAVLEELEIPFVGSDSFTIALATEKSLAKKIWRKAALPTSPFHVARTEQDCEVFRSDPPFAYPLFIKPVAGRGSAGITEDSVVENYDQLVEGVRERYRTIGQPVLIERFLRGREITQCVLGNDGDVRVLPPLEIAYAEGAVTLTFGKKELDDDTFICPARLSDEQAETMAQLATKAYTTLGFKDFGRIDAMLTEEGPVLPEANTFAGLMCTPAEKPHSYVGVMAVAEGMGGKELLDEIVQAALKRYHPG</sequence>
<dbReference type="SMART" id="SM01209">
    <property type="entry name" value="GARS_A"/>
    <property type="match status" value="1"/>
</dbReference>
<comment type="caution">
    <text evidence="4">The sequence shown here is derived from an EMBL/GenBank/DDBJ whole genome shotgun (WGS) entry which is preliminary data.</text>
</comment>
<dbReference type="Pfam" id="PF07478">
    <property type="entry name" value="Dala_Dala_lig_C"/>
    <property type="match status" value="1"/>
</dbReference>
<evidence type="ECO:0000256" key="1">
    <source>
        <dbReference type="ARBA" id="ARBA00010871"/>
    </source>
</evidence>
<evidence type="ECO:0000313" key="4">
    <source>
        <dbReference type="EMBL" id="KKL82833.1"/>
    </source>
</evidence>
<proteinExistence type="inferred from homology"/>
<accession>A0A0F9F9A9</accession>
<protein>
    <recommendedName>
        <fullName evidence="3">ATP-grasp domain-containing protein</fullName>
    </recommendedName>
</protein>
<dbReference type="PANTHER" id="PTHR23132">
    <property type="entry name" value="D-ALANINE--D-ALANINE LIGASE"/>
    <property type="match status" value="1"/>
</dbReference>
<evidence type="ECO:0000259" key="3">
    <source>
        <dbReference type="PROSITE" id="PS50975"/>
    </source>
</evidence>
<dbReference type="Gene3D" id="3.30.1490.20">
    <property type="entry name" value="ATP-grasp fold, A domain"/>
    <property type="match status" value="1"/>
</dbReference>
<dbReference type="EMBL" id="LAZR01022161">
    <property type="protein sequence ID" value="KKL82833.1"/>
    <property type="molecule type" value="Genomic_DNA"/>
</dbReference>
<dbReference type="GO" id="GO:0005524">
    <property type="term" value="F:ATP binding"/>
    <property type="evidence" value="ECO:0007669"/>
    <property type="project" value="InterPro"/>
</dbReference>
<dbReference type="PANTHER" id="PTHR23132:SF23">
    <property type="entry name" value="D-ALANINE--D-ALANINE LIGASE B"/>
    <property type="match status" value="1"/>
</dbReference>
<reference evidence="4" key="1">
    <citation type="journal article" date="2015" name="Nature">
        <title>Complex archaea that bridge the gap between prokaryotes and eukaryotes.</title>
        <authorList>
            <person name="Spang A."/>
            <person name="Saw J.H."/>
            <person name="Jorgensen S.L."/>
            <person name="Zaremba-Niedzwiedzka K."/>
            <person name="Martijn J."/>
            <person name="Lind A.E."/>
            <person name="van Eijk R."/>
            <person name="Schleper C."/>
            <person name="Guy L."/>
            <person name="Ettema T.J."/>
        </authorList>
    </citation>
    <scope>NUCLEOTIDE SEQUENCE</scope>
</reference>
<organism evidence="4">
    <name type="scientific">marine sediment metagenome</name>
    <dbReference type="NCBI Taxonomy" id="412755"/>
    <lineage>
        <taxon>unclassified sequences</taxon>
        <taxon>metagenomes</taxon>
        <taxon>ecological metagenomes</taxon>
    </lineage>
</organism>
<feature type="domain" description="ATP-grasp" evidence="3">
    <location>
        <begin position="108"/>
        <end position="319"/>
    </location>
</feature>
<dbReference type="Gene3D" id="3.30.470.20">
    <property type="entry name" value="ATP-grasp fold, B domain"/>
    <property type="match status" value="1"/>
</dbReference>
<dbReference type="InterPro" id="IPR011761">
    <property type="entry name" value="ATP-grasp"/>
</dbReference>
<dbReference type="GO" id="GO:0008716">
    <property type="term" value="F:D-alanine-D-alanine ligase activity"/>
    <property type="evidence" value="ECO:0007669"/>
    <property type="project" value="InterPro"/>
</dbReference>
<dbReference type="SUPFAM" id="SSF56059">
    <property type="entry name" value="Glutathione synthetase ATP-binding domain-like"/>
    <property type="match status" value="1"/>
</dbReference>
<comment type="similarity">
    <text evidence="1">Belongs to the D-alanine--D-alanine ligase family.</text>
</comment>
<gene>
    <name evidence="4" type="ORF">LCGC14_1980820</name>
</gene>
<dbReference type="InterPro" id="IPR011095">
    <property type="entry name" value="Dala_Dala_lig_C"/>
</dbReference>
<dbReference type="GO" id="GO:0046872">
    <property type="term" value="F:metal ion binding"/>
    <property type="evidence" value="ECO:0007669"/>
    <property type="project" value="InterPro"/>
</dbReference>
<evidence type="ECO:0000256" key="2">
    <source>
        <dbReference type="ARBA" id="ARBA00022598"/>
    </source>
</evidence>